<sequence length="457" mass="48738">MSNVLDLVDQTIFRVERAADITNLIQCVWVYDRSIDIDGLRRFHGHLQNGRLSRRIERSPLPFSRHRWVSSDDQRDIEVTERRPREEFDAWLTEQADTALDAEHGPGWHLAVLPFTDGGAGVSLVASHCITDGVGLCEAVADAAAGRDHPRPWPAAGTRRKWQAVREDARQTLSDAPAIGRAVAAAARFVKNNHAAGAVAAPPGLPAGTDEPIRLPAATVFLDADEWDARAHELGGTSNTLFAALAARLALQVGRVAADGSVTLTMPINERTAGDTRANAITNVDITVDPAGATTDLTEIRSATKQALIRSASEPDARWALTPLVLLVPERLGKRFVGAATNSAASVGASNVGDVDPAVNRPDGSDADYFAIRSLSSGMTTAMMHQLGGLLSFLSGRAHGQVFVSVVAFEPDGSTTNDDLRQRVSAALSDFSLTPTPGWASPCKPTSTMRKTELIGA</sequence>
<accession>G8RSN5</accession>
<proteinExistence type="predicted"/>
<gene>
    <name evidence="1" type="ordered locus">MycrhN_6107</name>
</gene>
<keyword evidence="2" id="KW-1185">Reference proteome</keyword>
<evidence type="ECO:0000313" key="2">
    <source>
        <dbReference type="Proteomes" id="UP000005442"/>
    </source>
</evidence>
<evidence type="ECO:0008006" key="3">
    <source>
        <dbReference type="Google" id="ProtNLM"/>
    </source>
</evidence>
<dbReference type="Proteomes" id="UP000005442">
    <property type="component" value="Chromosome"/>
</dbReference>
<evidence type="ECO:0000313" key="1">
    <source>
        <dbReference type="EMBL" id="AEV76568.1"/>
    </source>
</evidence>
<dbReference type="RefSeq" id="WP_014214305.1">
    <property type="nucleotide sequence ID" value="NC_016604.1"/>
</dbReference>
<dbReference type="OrthoDB" id="8183309at2"/>
<dbReference type="HOGENOM" id="CLU_048540_0_0_11"/>
<name>G8RSN5_MYCRN</name>
<dbReference type="InterPro" id="IPR023213">
    <property type="entry name" value="CAT-like_dom_sf"/>
</dbReference>
<dbReference type="STRING" id="710685.MycrhN_6107"/>
<dbReference type="EMBL" id="CP003169">
    <property type="protein sequence ID" value="AEV76568.1"/>
    <property type="molecule type" value="Genomic_DNA"/>
</dbReference>
<protein>
    <recommendedName>
        <fullName evidence="3">Diacylglycerol O-acyltransferase</fullName>
    </recommendedName>
</protein>
<organism evidence="1 2">
    <name type="scientific">Mycolicibacterium rhodesiae (strain NBB3)</name>
    <name type="common">Mycobacterium rhodesiae</name>
    <dbReference type="NCBI Taxonomy" id="710685"/>
    <lineage>
        <taxon>Bacteria</taxon>
        <taxon>Bacillati</taxon>
        <taxon>Actinomycetota</taxon>
        <taxon>Actinomycetes</taxon>
        <taxon>Mycobacteriales</taxon>
        <taxon>Mycobacteriaceae</taxon>
        <taxon>Mycolicibacterium</taxon>
    </lineage>
</organism>
<dbReference type="SUPFAM" id="SSF52777">
    <property type="entry name" value="CoA-dependent acyltransferases"/>
    <property type="match status" value="1"/>
</dbReference>
<dbReference type="PATRIC" id="fig|710685.3.peg.6134"/>
<dbReference type="eggNOG" id="COG1020">
    <property type="taxonomic scope" value="Bacteria"/>
</dbReference>
<dbReference type="AlphaFoldDB" id="G8RSN5"/>
<reference evidence="1 2" key="1">
    <citation type="submission" date="2011-12" db="EMBL/GenBank/DDBJ databases">
        <title>Complete sequence of Mycobacterium rhodesiae NBB3.</title>
        <authorList>
            <consortium name="US DOE Joint Genome Institute"/>
            <person name="Lucas S."/>
            <person name="Han J."/>
            <person name="Lapidus A."/>
            <person name="Cheng J.-F."/>
            <person name="Goodwin L."/>
            <person name="Pitluck S."/>
            <person name="Peters L."/>
            <person name="Mikhailova N."/>
            <person name="Gu W."/>
            <person name="Detter J.C."/>
            <person name="Han C."/>
            <person name="Tapia R."/>
            <person name="Land M."/>
            <person name="Hauser L."/>
            <person name="Kyrpides N."/>
            <person name="Ivanova N."/>
            <person name="Pagani I."/>
            <person name="Mattes T."/>
            <person name="Holmes A."/>
            <person name="Rutledge P."/>
            <person name="Paulsen I."/>
            <person name="Coleman N."/>
            <person name="Woyke T."/>
        </authorList>
    </citation>
    <scope>NUCLEOTIDE SEQUENCE [LARGE SCALE GENOMIC DNA]</scope>
    <source>
        <strain evidence="1 2">NBB3</strain>
    </source>
</reference>
<dbReference type="KEGG" id="mrh:MycrhN_6107"/>
<dbReference type="Gene3D" id="3.30.559.10">
    <property type="entry name" value="Chloramphenicol acetyltransferase-like domain"/>
    <property type="match status" value="1"/>
</dbReference>